<feature type="coiled-coil region" evidence="1">
    <location>
        <begin position="39"/>
        <end position="107"/>
    </location>
</feature>
<name>A0A5C0SHU8_CRATE</name>
<dbReference type="Proteomes" id="UP000324646">
    <property type="component" value="Plasmid pCT01"/>
</dbReference>
<accession>A0A5C0SHU8</accession>
<keyword evidence="2" id="KW-0614">Plasmid</keyword>
<keyword evidence="1" id="KW-0175">Coiled coil</keyword>
<evidence type="ECO:0000256" key="1">
    <source>
        <dbReference type="SAM" id="Coils"/>
    </source>
</evidence>
<gene>
    <name evidence="2" type="ORF">FQB35_15655</name>
</gene>
<protein>
    <submittedName>
        <fullName evidence="2">Uncharacterized protein</fullName>
    </submittedName>
</protein>
<feature type="coiled-coil region" evidence="1">
    <location>
        <begin position="169"/>
        <end position="196"/>
    </location>
</feature>
<evidence type="ECO:0000313" key="3">
    <source>
        <dbReference type="Proteomes" id="UP000324646"/>
    </source>
</evidence>
<dbReference type="RefSeq" id="WP_148810931.1">
    <property type="nucleotide sequence ID" value="NZ_CP042244.1"/>
</dbReference>
<keyword evidence="3" id="KW-1185">Reference proteome</keyword>
<geneLocation type="plasmid" evidence="3">
    <name>pct01</name>
</geneLocation>
<dbReference type="KEGG" id="crs:FQB35_15655"/>
<reference evidence="2 3" key="1">
    <citation type="submission" date="2019-07" db="EMBL/GenBank/DDBJ databases">
        <title>Complete genome of Crassaminicella thermophila SY095.</title>
        <authorList>
            <person name="Li X."/>
        </authorList>
    </citation>
    <scope>NUCLEOTIDE SEQUENCE [LARGE SCALE GENOMIC DNA]</scope>
    <source>
        <strain evidence="2 3">SY095</strain>
        <plasmid evidence="3">pct01</plasmid>
    </source>
</reference>
<dbReference type="EMBL" id="CP042244">
    <property type="protein sequence ID" value="QEK13760.1"/>
    <property type="molecule type" value="Genomic_DNA"/>
</dbReference>
<proteinExistence type="predicted"/>
<organism evidence="2 3">
    <name type="scientific">Crassaminicella thermophila</name>
    <dbReference type="NCBI Taxonomy" id="2599308"/>
    <lineage>
        <taxon>Bacteria</taxon>
        <taxon>Bacillati</taxon>
        <taxon>Bacillota</taxon>
        <taxon>Clostridia</taxon>
        <taxon>Eubacteriales</taxon>
        <taxon>Clostridiaceae</taxon>
        <taxon>Crassaminicella</taxon>
    </lineage>
</organism>
<sequence length="196" mass="23427">MRKKTATTKKKRMNIEDFIDEDYKRRTEEAERKYAEQIKASEMKEYKLSEEELEKYRKMQCKTEEMPLEVKIHSSLNRGNSEMRLNLEKLRKHVEEEKMTAEEIAKKYDYPIRNVKAMIGKLKPKKEPYEDENTQKQNFKALKLKVMEFKGESLVYRMQDDVLSIIKGNQGIRVELKELDTIIRELQELKEAVNNG</sequence>
<dbReference type="AlphaFoldDB" id="A0A5C0SHU8"/>
<evidence type="ECO:0000313" key="2">
    <source>
        <dbReference type="EMBL" id="QEK13760.1"/>
    </source>
</evidence>